<dbReference type="Pfam" id="PF14555">
    <property type="entry name" value="UBA_4"/>
    <property type="match status" value="1"/>
</dbReference>
<evidence type="ECO:0000313" key="4">
    <source>
        <dbReference type="EMBL" id="CAD8048215.1"/>
    </source>
</evidence>
<feature type="region of interest" description="Disordered" evidence="2">
    <location>
        <begin position="53"/>
        <end position="76"/>
    </location>
</feature>
<dbReference type="PANTHER" id="PTHR23322">
    <property type="entry name" value="FAS-ASSOCIATED PROTEIN"/>
    <property type="match status" value="1"/>
</dbReference>
<keyword evidence="5" id="KW-1185">Reference proteome</keyword>
<feature type="coiled-coil region" evidence="1">
    <location>
        <begin position="313"/>
        <end position="362"/>
    </location>
</feature>
<dbReference type="InterPro" id="IPR050730">
    <property type="entry name" value="UBX_domain-protein"/>
</dbReference>
<dbReference type="Pfam" id="PF00789">
    <property type="entry name" value="UBX"/>
    <property type="match status" value="1"/>
</dbReference>
<evidence type="ECO:0000256" key="1">
    <source>
        <dbReference type="SAM" id="Coils"/>
    </source>
</evidence>
<dbReference type="PANTHER" id="PTHR23322:SF93">
    <property type="entry name" value="UBX DOMAIN-CONTAINING PROTEIN 8"/>
    <property type="match status" value="1"/>
</dbReference>
<evidence type="ECO:0000313" key="5">
    <source>
        <dbReference type="Proteomes" id="UP000692954"/>
    </source>
</evidence>
<dbReference type="OrthoDB" id="306351at2759"/>
<organism evidence="4 5">
    <name type="scientific">Paramecium sonneborni</name>
    <dbReference type="NCBI Taxonomy" id="65129"/>
    <lineage>
        <taxon>Eukaryota</taxon>
        <taxon>Sar</taxon>
        <taxon>Alveolata</taxon>
        <taxon>Ciliophora</taxon>
        <taxon>Intramacronucleata</taxon>
        <taxon>Oligohymenophorea</taxon>
        <taxon>Peniculida</taxon>
        <taxon>Parameciidae</taxon>
        <taxon>Paramecium</taxon>
    </lineage>
</organism>
<evidence type="ECO:0000256" key="2">
    <source>
        <dbReference type="SAM" id="MobiDB-lite"/>
    </source>
</evidence>
<protein>
    <recommendedName>
        <fullName evidence="3">UBX domain-containing protein</fullName>
    </recommendedName>
</protein>
<dbReference type="CDD" id="cd14273">
    <property type="entry name" value="UBA_TAP-C_like"/>
    <property type="match status" value="1"/>
</dbReference>
<keyword evidence="1" id="KW-0175">Coiled coil</keyword>
<dbReference type="GO" id="GO:0043130">
    <property type="term" value="F:ubiquitin binding"/>
    <property type="evidence" value="ECO:0007669"/>
    <property type="project" value="TreeGrafter"/>
</dbReference>
<dbReference type="CDD" id="cd01767">
    <property type="entry name" value="UBX"/>
    <property type="match status" value="1"/>
</dbReference>
<reference evidence="4" key="1">
    <citation type="submission" date="2021-01" db="EMBL/GenBank/DDBJ databases">
        <authorList>
            <consortium name="Genoscope - CEA"/>
            <person name="William W."/>
        </authorList>
    </citation>
    <scope>NUCLEOTIDE SEQUENCE</scope>
</reference>
<sequence length="474" mass="56249">MQPSQEKLIVEFMSLTECQDEQKALQYLQMSNNNLENAAQLYFDLEGYQPNLKSQSSFSSQQSQQQQYQNQNQQISQQDVKDVNTMIFNQNNPPPELIRQQSAPDVDLVEKYKKYQQNKRANDDGILKKTLKLGLNALKYIFKRGPNHGIDFQRYLQQQQIQTTINFQMGNFSDNLKNAYEEIKPLLVYIHNQESLLIFQKMISCQTLVQMLNKHYRIVGFLENPQVYEQLPLKPQPPTFLIFRLDLTEQNVLMDTINLTFETNYEDLAGKLKLLKGQFNKQLILEDQAKNQVDVQLQYLPNYNGQQYQRQQQQNERRQLDKQQRERELLIQQQQEAYRIAEQQVQEKRRKEQELMQNEQNKLFEQQQLSEQRLLQKATMLSNLPDEPQGEDGIEILFRFLNAKRTRRFNLNDKIQSIFDFVQSQEDDCFNDPNSNIDLIQNFPRLALKDKKELTISDVFTDSNMVQLIVEEYE</sequence>
<gene>
    <name evidence="4" type="ORF">PSON_ATCC_30995.1.T0030119</name>
</gene>
<dbReference type="EMBL" id="CAJJDN010000003">
    <property type="protein sequence ID" value="CAD8048215.1"/>
    <property type="molecule type" value="Genomic_DNA"/>
</dbReference>
<comment type="caution">
    <text evidence="4">The sequence shown here is derived from an EMBL/GenBank/DDBJ whole genome shotgun (WGS) entry which is preliminary data.</text>
</comment>
<name>A0A8S1JZG3_9CILI</name>
<evidence type="ECO:0000259" key="3">
    <source>
        <dbReference type="Pfam" id="PF00789"/>
    </source>
</evidence>
<accession>A0A8S1JZG3</accession>
<dbReference type="AlphaFoldDB" id="A0A8S1JZG3"/>
<feature type="domain" description="UBX" evidence="3">
    <location>
        <begin position="394"/>
        <end position="467"/>
    </location>
</feature>
<dbReference type="InterPro" id="IPR001012">
    <property type="entry name" value="UBX_dom"/>
</dbReference>
<feature type="compositionally biased region" description="Low complexity" evidence="2">
    <location>
        <begin position="54"/>
        <end position="76"/>
    </location>
</feature>
<dbReference type="Proteomes" id="UP000692954">
    <property type="component" value="Unassembled WGS sequence"/>
</dbReference>
<proteinExistence type="predicted"/>